<reference evidence="2" key="1">
    <citation type="journal article" date="2019" name="Int. J. Syst. Evol. Microbiol.">
        <title>The Global Catalogue of Microorganisms (GCM) 10K type strain sequencing project: providing services to taxonomists for standard genome sequencing and annotation.</title>
        <authorList>
            <consortium name="The Broad Institute Genomics Platform"/>
            <consortium name="The Broad Institute Genome Sequencing Center for Infectious Disease"/>
            <person name="Wu L."/>
            <person name="Ma J."/>
        </authorList>
    </citation>
    <scope>NUCLEOTIDE SEQUENCE [LARGE SCALE GENOMIC DNA]</scope>
    <source>
        <strain evidence="2">KCTC 62195</strain>
    </source>
</reference>
<organism evidence="1 2">
    <name type="scientific">Azotobacter bryophylli</name>
    <dbReference type="NCBI Taxonomy" id="1986537"/>
    <lineage>
        <taxon>Bacteria</taxon>
        <taxon>Pseudomonadati</taxon>
        <taxon>Pseudomonadota</taxon>
        <taxon>Gammaproteobacteria</taxon>
        <taxon>Pseudomonadales</taxon>
        <taxon>Pseudomonadaceae</taxon>
        <taxon>Azotobacter</taxon>
    </lineage>
</organism>
<dbReference type="SUPFAM" id="SSF56112">
    <property type="entry name" value="Protein kinase-like (PK-like)"/>
    <property type="match status" value="1"/>
</dbReference>
<dbReference type="EMBL" id="JBHRSJ010000030">
    <property type="protein sequence ID" value="MFC2973470.1"/>
    <property type="molecule type" value="Genomic_DNA"/>
</dbReference>
<dbReference type="RefSeq" id="WP_377815209.1">
    <property type="nucleotide sequence ID" value="NZ_JBHRSJ010000030.1"/>
</dbReference>
<protein>
    <submittedName>
        <fullName evidence="1">Toluene tolerance protein</fullName>
    </submittedName>
</protein>
<sequence>MRYPKLSNAELARLLEGAQTLEADSHGPKVFRLRDGSFLKLFRRKRLLSSAFWAPYSQRFCDNAARLQQLGIPTLTPERLFQLESPTLTAVHYRPLAGLTLKQLSEQPGFDWQSLLPALVDLILRLHALGIYFRSLHLGNIVQTPEGTLGLIDISDMRFYRRALGPALARRNLGHFQRYLRRQALEHSFPFDALRTALAHRGPGRS</sequence>
<name>A0ABV7AWP2_9GAMM</name>
<proteinExistence type="predicted"/>
<keyword evidence="2" id="KW-1185">Reference proteome</keyword>
<evidence type="ECO:0000313" key="2">
    <source>
        <dbReference type="Proteomes" id="UP001595457"/>
    </source>
</evidence>
<dbReference type="InterPro" id="IPR011009">
    <property type="entry name" value="Kinase-like_dom_sf"/>
</dbReference>
<evidence type="ECO:0000313" key="1">
    <source>
        <dbReference type="EMBL" id="MFC2973470.1"/>
    </source>
</evidence>
<dbReference type="Proteomes" id="UP001595457">
    <property type="component" value="Unassembled WGS sequence"/>
</dbReference>
<accession>A0ABV7AWP2</accession>
<comment type="caution">
    <text evidence="1">The sequence shown here is derived from an EMBL/GenBank/DDBJ whole genome shotgun (WGS) entry which is preliminary data.</text>
</comment>
<gene>
    <name evidence="1" type="ORF">ACFOJE_14790</name>
</gene>